<evidence type="ECO:0000313" key="2">
    <source>
        <dbReference type="Proteomes" id="UP001232755"/>
    </source>
</evidence>
<evidence type="ECO:0000313" key="1">
    <source>
        <dbReference type="EMBL" id="MDQ0749149.1"/>
    </source>
</evidence>
<dbReference type="Proteomes" id="UP001232755">
    <property type="component" value="Unassembled WGS sequence"/>
</dbReference>
<dbReference type="EMBL" id="JAUSYP010000001">
    <property type="protein sequence ID" value="MDQ0749149.1"/>
    <property type="molecule type" value="Genomic_DNA"/>
</dbReference>
<gene>
    <name evidence="1" type="ORF">QF034_003380</name>
</gene>
<keyword evidence="2" id="KW-1185">Reference proteome</keyword>
<name>A0ABU0QP26_9ACTN</name>
<comment type="caution">
    <text evidence="1">The sequence shown here is derived from an EMBL/GenBank/DDBJ whole genome shotgun (WGS) entry which is preliminary data.</text>
</comment>
<proteinExistence type="predicted"/>
<accession>A0ABU0QP26</accession>
<reference evidence="1 2" key="1">
    <citation type="submission" date="2023-07" db="EMBL/GenBank/DDBJ databases">
        <title>Comparative genomics of wheat-associated soil bacteria to identify genetic determinants of phenazine resistance.</title>
        <authorList>
            <person name="Mouncey N."/>
        </authorList>
    </citation>
    <scope>NUCLEOTIDE SEQUENCE [LARGE SCALE GENOMIC DNA]</scope>
    <source>
        <strain evidence="1 2">B3I12</strain>
    </source>
</reference>
<dbReference type="RefSeq" id="WP_307175770.1">
    <property type="nucleotide sequence ID" value="NZ_JAUSYP010000001.1"/>
</dbReference>
<sequence>MDADTPAGIQPGEASGALSVLRPIGAEPGVLIHPTADRRLATEDWLLATLPPAFRDRARWEWQQHRVAMLPLGGLFSALRIPECLLAALSTSTEAGCLNEFLAEALGGGPVICDPRFSRYYALLPASMPATLHQMAEAWRALDVDCLGHGSYLGVPRLDAVNREQALASYWSVPMDSAAVLCTPLAVARLIAAGRRCLETEPEA</sequence>
<organism evidence="1 2">
    <name type="scientific">Streptomyces africanus</name>
    <dbReference type="NCBI Taxonomy" id="231024"/>
    <lineage>
        <taxon>Bacteria</taxon>
        <taxon>Bacillati</taxon>
        <taxon>Actinomycetota</taxon>
        <taxon>Actinomycetes</taxon>
        <taxon>Kitasatosporales</taxon>
        <taxon>Streptomycetaceae</taxon>
        <taxon>Streptomyces</taxon>
    </lineage>
</organism>
<protein>
    <submittedName>
        <fullName evidence="1">Uncharacterized protein</fullName>
    </submittedName>
</protein>